<protein>
    <submittedName>
        <fullName evidence="2">Uncharacterized protein</fullName>
    </submittedName>
</protein>
<dbReference type="AlphaFoldDB" id="A0A8H4RF16"/>
<comment type="caution">
    <text evidence="2">The sequence shown here is derived from an EMBL/GenBank/DDBJ whole genome shotgun (WGS) entry which is preliminary data.</text>
</comment>
<gene>
    <name evidence="2" type="ORF">G7Y89_g10664</name>
</gene>
<proteinExistence type="predicted"/>
<sequence>MSTRDRKSLPPELWNRVISNFNKEQDLPALWTTLRHVNTTFRDIIESIFRTKHLRKTFINFHLGEKWTDEIGRIVLNLEYNFSHLSNDQRIAIFETDVGDPEYTTEIRQRLKGIIADQERLLFIESPPFNVQIHRELNDTPIPGLSIDFENFNLSCDWRGLFTRFFGEEQIYHKYLTKWSENNKAWATRMGDQAARGEIDMMTVIQNALESFAGASDESRKKARRARLNKQGKEQGKDWDWDVIGDENEDKLVLKRIAEARQLASMGEDSDFDEEEDEEGEEDEDGDEDDEDDEWEDASDNDETEDGESDS</sequence>
<dbReference type="OrthoDB" id="2997776at2759"/>
<name>A0A8H4RF16_9HELO</name>
<feature type="region of interest" description="Disordered" evidence="1">
    <location>
        <begin position="263"/>
        <end position="311"/>
    </location>
</feature>
<dbReference type="EMBL" id="JAAMPI010000960">
    <property type="protein sequence ID" value="KAF4627489.1"/>
    <property type="molecule type" value="Genomic_DNA"/>
</dbReference>
<evidence type="ECO:0000256" key="1">
    <source>
        <dbReference type="SAM" id="MobiDB-lite"/>
    </source>
</evidence>
<reference evidence="2 3" key="1">
    <citation type="submission" date="2020-03" db="EMBL/GenBank/DDBJ databases">
        <title>Draft Genome Sequence of Cudoniella acicularis.</title>
        <authorList>
            <person name="Buettner E."/>
            <person name="Kellner H."/>
        </authorList>
    </citation>
    <scope>NUCLEOTIDE SEQUENCE [LARGE SCALE GENOMIC DNA]</scope>
    <source>
        <strain evidence="2 3">DSM 108380</strain>
    </source>
</reference>
<keyword evidence="3" id="KW-1185">Reference proteome</keyword>
<dbReference type="Proteomes" id="UP000566819">
    <property type="component" value="Unassembled WGS sequence"/>
</dbReference>
<feature type="compositionally biased region" description="Acidic residues" evidence="1">
    <location>
        <begin position="268"/>
        <end position="311"/>
    </location>
</feature>
<accession>A0A8H4RF16</accession>
<evidence type="ECO:0000313" key="3">
    <source>
        <dbReference type="Proteomes" id="UP000566819"/>
    </source>
</evidence>
<evidence type="ECO:0000313" key="2">
    <source>
        <dbReference type="EMBL" id="KAF4627489.1"/>
    </source>
</evidence>
<organism evidence="2 3">
    <name type="scientific">Cudoniella acicularis</name>
    <dbReference type="NCBI Taxonomy" id="354080"/>
    <lineage>
        <taxon>Eukaryota</taxon>
        <taxon>Fungi</taxon>
        <taxon>Dikarya</taxon>
        <taxon>Ascomycota</taxon>
        <taxon>Pezizomycotina</taxon>
        <taxon>Leotiomycetes</taxon>
        <taxon>Helotiales</taxon>
        <taxon>Tricladiaceae</taxon>
        <taxon>Cudoniella</taxon>
    </lineage>
</organism>